<proteinExistence type="predicted"/>
<protein>
    <submittedName>
        <fullName evidence="1">Uncharacterized protein</fullName>
    </submittedName>
</protein>
<dbReference type="AlphaFoldDB" id="A0AAF0R176"/>
<reference evidence="1" key="1">
    <citation type="submission" date="2023-08" db="EMBL/GenBank/DDBJ databases">
        <title>A de novo genome assembly of Solanum verrucosum Schlechtendal, a Mexican diploid species geographically isolated from the other diploid A-genome species in potato relatives.</title>
        <authorList>
            <person name="Hosaka K."/>
        </authorList>
    </citation>
    <scope>NUCLEOTIDE SEQUENCE</scope>
    <source>
        <tissue evidence="1">Young leaves</tissue>
    </source>
</reference>
<keyword evidence="2" id="KW-1185">Reference proteome</keyword>
<evidence type="ECO:0000313" key="2">
    <source>
        <dbReference type="Proteomes" id="UP001234989"/>
    </source>
</evidence>
<sequence length="107" mass="11452">MFGANQLGEISYVCYPSGLIHPGGVCCQVVWGPRGENQASGSQVYQEPSLRHTRPGISFADPVAVRHSLEILSDLATSDPYAVAMALEIASVSKLEFPFGKIILCEA</sequence>
<dbReference type="Proteomes" id="UP001234989">
    <property type="component" value="Chromosome 5"/>
</dbReference>
<evidence type="ECO:0000313" key="1">
    <source>
        <dbReference type="EMBL" id="WMV30146.1"/>
    </source>
</evidence>
<accession>A0AAF0R176</accession>
<name>A0AAF0R176_SOLVR</name>
<gene>
    <name evidence="1" type="ORF">MTR67_023531</name>
</gene>
<dbReference type="InterPro" id="IPR053296">
    <property type="entry name" value="TSET_member_tstB"/>
</dbReference>
<organism evidence="1 2">
    <name type="scientific">Solanum verrucosum</name>
    <dbReference type="NCBI Taxonomy" id="315347"/>
    <lineage>
        <taxon>Eukaryota</taxon>
        <taxon>Viridiplantae</taxon>
        <taxon>Streptophyta</taxon>
        <taxon>Embryophyta</taxon>
        <taxon>Tracheophyta</taxon>
        <taxon>Spermatophyta</taxon>
        <taxon>Magnoliopsida</taxon>
        <taxon>eudicotyledons</taxon>
        <taxon>Gunneridae</taxon>
        <taxon>Pentapetalae</taxon>
        <taxon>asterids</taxon>
        <taxon>lamiids</taxon>
        <taxon>Solanales</taxon>
        <taxon>Solanaceae</taxon>
        <taxon>Solanoideae</taxon>
        <taxon>Solaneae</taxon>
        <taxon>Solanum</taxon>
    </lineage>
</organism>
<dbReference type="PANTHER" id="PTHR48151:SF3">
    <property type="entry name" value="SH3 DOMAIN-CONTAINING PROTEIN"/>
    <property type="match status" value="1"/>
</dbReference>
<dbReference type="EMBL" id="CP133616">
    <property type="protein sequence ID" value="WMV30146.1"/>
    <property type="molecule type" value="Genomic_DNA"/>
</dbReference>
<dbReference type="PANTHER" id="PTHR48151">
    <property type="entry name" value="SH3 DOMAIN-CONTAINING PROTEIN"/>
    <property type="match status" value="1"/>
</dbReference>